<dbReference type="Pfam" id="PF21986">
    <property type="entry name" value="AH_C"/>
    <property type="match status" value="1"/>
</dbReference>
<dbReference type="InterPro" id="IPR036568">
    <property type="entry name" value="GGCT-like_sf"/>
</dbReference>
<reference evidence="2 3" key="1">
    <citation type="submission" date="2022-11" db="EMBL/GenBank/DDBJ databases">
        <title>Nonomuraea corallina sp. nov., a new species of the genus Nonomuraea isolated from sea side sediment in Thai sea.</title>
        <authorList>
            <person name="Ngamcharungchit C."/>
            <person name="Matsumoto A."/>
            <person name="Suriyachadkun C."/>
            <person name="Panbangred W."/>
            <person name="Inahashi Y."/>
            <person name="Intra B."/>
        </authorList>
    </citation>
    <scope>NUCLEOTIDE SEQUENCE [LARGE SCALE GENOMIC DNA]</scope>
    <source>
        <strain evidence="2 3">DSM 43553</strain>
    </source>
</reference>
<dbReference type="SUPFAM" id="SSF110857">
    <property type="entry name" value="Gamma-glutamyl cyclotransferase-like"/>
    <property type="match status" value="1"/>
</dbReference>
<gene>
    <name evidence="2" type="ORF">OUY24_36415</name>
</gene>
<dbReference type="Gene3D" id="3.10.490.10">
    <property type="entry name" value="Gamma-glutamyl cyclotransferase-like"/>
    <property type="match status" value="1"/>
</dbReference>
<proteinExistence type="predicted"/>
<organism evidence="2 3">
    <name type="scientific">Nonomuraea ferruginea</name>
    <dbReference type="NCBI Taxonomy" id="46174"/>
    <lineage>
        <taxon>Bacteria</taxon>
        <taxon>Bacillati</taxon>
        <taxon>Actinomycetota</taxon>
        <taxon>Actinomycetes</taxon>
        <taxon>Streptosporangiales</taxon>
        <taxon>Streptosporangiaceae</taxon>
        <taxon>Nonomuraea</taxon>
    </lineage>
</organism>
<accession>A0ABT4T9F8</accession>
<evidence type="ECO:0000259" key="1">
    <source>
        <dbReference type="Pfam" id="PF21986"/>
    </source>
</evidence>
<sequence>MENLRMFVNGQAMSGGSLNAALAGARFLGPATTAPRYRFYSVRDEFPGLHPVGDGYAVPGELYEVTYEILRDHLLPGEPPELELGVIELADGSGSLSMRMRAEALEAPGVVDISEAGGWRAHLAGAGG</sequence>
<dbReference type="InterPro" id="IPR013024">
    <property type="entry name" value="GGCT-like"/>
</dbReference>
<dbReference type="CDD" id="cd06661">
    <property type="entry name" value="GGCT_like"/>
    <property type="match status" value="1"/>
</dbReference>
<keyword evidence="3" id="KW-1185">Reference proteome</keyword>
<dbReference type="EMBL" id="JAPNUD010000175">
    <property type="protein sequence ID" value="MDA0646142.1"/>
    <property type="molecule type" value="Genomic_DNA"/>
</dbReference>
<dbReference type="RefSeq" id="WP_148031067.1">
    <property type="nucleotide sequence ID" value="NZ_BAABFD010000037.1"/>
</dbReference>
<evidence type="ECO:0000313" key="3">
    <source>
        <dbReference type="Proteomes" id="UP001212498"/>
    </source>
</evidence>
<dbReference type="InterPro" id="IPR053844">
    <property type="entry name" value="AH_C"/>
</dbReference>
<feature type="domain" description="Allophanate hydrolase C-terminal" evidence="1">
    <location>
        <begin position="5"/>
        <end position="123"/>
    </location>
</feature>
<dbReference type="Proteomes" id="UP001212498">
    <property type="component" value="Unassembled WGS sequence"/>
</dbReference>
<evidence type="ECO:0000313" key="2">
    <source>
        <dbReference type="EMBL" id="MDA0646142.1"/>
    </source>
</evidence>
<protein>
    <submittedName>
        <fullName evidence="2">Gamma-glutamylcyclotransferase</fullName>
    </submittedName>
</protein>
<comment type="caution">
    <text evidence="2">The sequence shown here is derived from an EMBL/GenBank/DDBJ whole genome shotgun (WGS) entry which is preliminary data.</text>
</comment>
<name>A0ABT4T9F8_9ACTN</name>